<dbReference type="GO" id="GO:0005634">
    <property type="term" value="C:nucleus"/>
    <property type="evidence" value="ECO:0007669"/>
    <property type="project" value="TreeGrafter"/>
</dbReference>
<dbReference type="GO" id="GO:0071164">
    <property type="term" value="F:RNA cap trimethylguanosine synthase activity"/>
    <property type="evidence" value="ECO:0007669"/>
    <property type="project" value="TreeGrafter"/>
</dbReference>
<comment type="catalytic activity">
    <reaction evidence="4">
        <text>a 5'-end (N(7)-methyl 5'-triphosphoguanosine)-ribonucleoside in snoRNA + S-adenosyl-L-methionine = a 5'-end (N(2),N(7)-dimethyl 5'-triphosphoguanosine)-ribonucleoside in snoRNA + S-adenosyl-L-homocysteine + H(+)</text>
        <dbReference type="Rhea" id="RHEA:78475"/>
        <dbReference type="Rhea" id="RHEA-COMP:19086"/>
        <dbReference type="Rhea" id="RHEA-COMP:19088"/>
        <dbReference type="ChEBI" id="CHEBI:15378"/>
        <dbReference type="ChEBI" id="CHEBI:57856"/>
        <dbReference type="ChEBI" id="CHEBI:59789"/>
        <dbReference type="ChEBI" id="CHEBI:156461"/>
        <dbReference type="ChEBI" id="CHEBI:172880"/>
    </reaction>
    <physiologicalReaction direction="left-to-right" evidence="4">
        <dbReference type="Rhea" id="RHEA:78476"/>
    </physiologicalReaction>
</comment>
<comment type="catalytic activity">
    <reaction evidence="3">
        <text>a 5'-end (N(2),N(7)-dimethyl 5'-triphosphoguanosine)-ribonucleoside in snoRNA + S-adenosyl-L-methionine = a 5'-end (N(2),N(2),N(7)-trimethyl 5'-triphosphoguanosine)-ribonucleoside in snoRNA + S-adenosyl-L-homocysteine + H(+)</text>
        <dbReference type="Rhea" id="RHEA:78507"/>
        <dbReference type="Rhea" id="RHEA-COMP:19088"/>
        <dbReference type="Rhea" id="RHEA-COMP:19090"/>
        <dbReference type="ChEBI" id="CHEBI:15378"/>
        <dbReference type="ChEBI" id="CHEBI:57856"/>
        <dbReference type="ChEBI" id="CHEBI:59789"/>
        <dbReference type="ChEBI" id="CHEBI:167623"/>
        <dbReference type="ChEBI" id="CHEBI:172880"/>
    </reaction>
    <physiologicalReaction direction="left-to-right" evidence="3">
        <dbReference type="Rhea" id="RHEA:78508"/>
    </physiologicalReaction>
</comment>
<sequence>MTMDDFEIEDDNELFMHTLDTLPENCKKYWSKRYMLFSKFDEGVYMTSELWYSVTPEDVAIFVAKLVKELIPEAEHILDICCGGGGNSIQFGKYFKSVGAIDINKNNLACTEHNASIYGVKEHLWVYQGDWNEMASTKKSGAVNKSWIPKSVTHGKSGKPFDLVFTSPPWGGPSYKDQTTFDLSKMEPFSVKAFAKQILQYTDNFIMYLPRNSDLDQLREVTSELMGSKAKCRILYIEQFGYCVALLALFGEKLTTGDIDYKNIFPEDLEEGALVVKTPEADE</sequence>
<organism evidence="8 9">
    <name type="scientific">[Candida] railenensis</name>
    <dbReference type="NCBI Taxonomy" id="45579"/>
    <lineage>
        <taxon>Eukaryota</taxon>
        <taxon>Fungi</taxon>
        <taxon>Dikarya</taxon>
        <taxon>Ascomycota</taxon>
        <taxon>Saccharomycotina</taxon>
        <taxon>Pichiomycetes</taxon>
        <taxon>Debaryomycetaceae</taxon>
        <taxon>Kurtzmaniella</taxon>
    </lineage>
</organism>
<comment type="caution">
    <text evidence="8">The sequence shown here is derived from an EMBL/GenBank/DDBJ whole genome shotgun (WGS) entry which is preliminary data.</text>
</comment>
<comment type="catalytic activity">
    <reaction evidence="6">
        <text>a 5'-end (N(7)-methyl 5'-triphosphoguanosine)-ribonucleoside in snRNA + S-adenosyl-L-methionine = a 5'-end (N(2),N(7)-dimethyl 5'-triphosphoguanosine)-ribonucleoside in snRNA + S-adenosyl-L-homocysteine + H(+)</text>
        <dbReference type="Rhea" id="RHEA:78471"/>
        <dbReference type="Rhea" id="RHEA-COMP:19085"/>
        <dbReference type="Rhea" id="RHEA-COMP:19087"/>
        <dbReference type="ChEBI" id="CHEBI:15378"/>
        <dbReference type="ChEBI" id="CHEBI:57856"/>
        <dbReference type="ChEBI" id="CHEBI:59789"/>
        <dbReference type="ChEBI" id="CHEBI:156461"/>
        <dbReference type="ChEBI" id="CHEBI:172880"/>
    </reaction>
    <physiologicalReaction direction="left-to-right" evidence="6">
        <dbReference type="Rhea" id="RHEA:78472"/>
    </physiologicalReaction>
</comment>
<dbReference type="InterPro" id="IPR029063">
    <property type="entry name" value="SAM-dependent_MTases_sf"/>
</dbReference>
<evidence type="ECO:0000256" key="3">
    <source>
        <dbReference type="ARBA" id="ARBA00047418"/>
    </source>
</evidence>
<evidence type="ECO:0000256" key="4">
    <source>
        <dbReference type="ARBA" id="ARBA00048740"/>
    </source>
</evidence>
<evidence type="ECO:0000313" key="8">
    <source>
        <dbReference type="EMBL" id="CAH2352674.1"/>
    </source>
</evidence>
<evidence type="ECO:0000256" key="1">
    <source>
        <dbReference type="ARBA" id="ARBA00018517"/>
    </source>
</evidence>
<dbReference type="OrthoDB" id="194443at2759"/>
<dbReference type="PANTHER" id="PTHR14741">
    <property type="entry name" value="S-ADENOSYLMETHIONINE-DEPENDENT METHYLTRANSFERASE RELATED"/>
    <property type="match status" value="1"/>
</dbReference>
<reference evidence="8" key="1">
    <citation type="submission" date="2022-03" db="EMBL/GenBank/DDBJ databases">
        <authorList>
            <person name="Legras J.-L."/>
            <person name="Devillers H."/>
            <person name="Grondin C."/>
        </authorList>
    </citation>
    <scope>NUCLEOTIDE SEQUENCE</scope>
    <source>
        <strain evidence="8">CLIB 1423</strain>
    </source>
</reference>
<comment type="similarity">
    <text evidence="2">Belongs to the methyltransferase superfamily. Trimethylguanosine synthase family.</text>
</comment>
<dbReference type="AlphaFoldDB" id="A0A9P0VXM5"/>
<evidence type="ECO:0000256" key="5">
    <source>
        <dbReference type="ARBA" id="ARBA00048763"/>
    </source>
</evidence>
<dbReference type="Gene3D" id="3.40.50.150">
    <property type="entry name" value="Vaccinia Virus protein VP39"/>
    <property type="match status" value="1"/>
</dbReference>
<accession>A0A9P0VXM5</accession>
<name>A0A9P0VXM5_9ASCO</name>
<evidence type="ECO:0000313" key="9">
    <source>
        <dbReference type="Proteomes" id="UP000837801"/>
    </source>
</evidence>
<dbReference type="InterPro" id="IPR019012">
    <property type="entry name" value="RNA_cap_Gua-N2-MeTrfase"/>
</dbReference>
<protein>
    <recommendedName>
        <fullName evidence="1">Trimethylguanosine synthase</fullName>
    </recommendedName>
    <alternativeName>
        <fullName evidence="7">Cap-specific guanine-N(2) methyltransferase</fullName>
    </alternativeName>
</protein>
<dbReference type="Pfam" id="PF09445">
    <property type="entry name" value="Methyltransf_15"/>
    <property type="match status" value="1"/>
</dbReference>
<dbReference type="EMBL" id="CAKXYY010000007">
    <property type="protein sequence ID" value="CAH2352674.1"/>
    <property type="molecule type" value="Genomic_DNA"/>
</dbReference>
<comment type="catalytic activity">
    <reaction evidence="5">
        <text>a 5'-end (N(2),N(7)-dimethyl 5'-triphosphoguanosine)-ribonucleoside in snRNA + S-adenosyl-L-methionine = a 5'-end (N(2),N(2),N(7)-trimethyl 5'-triphosphoguanosine)-ribonucleoside in snRNA + S-adenosyl-L-homocysteine + H(+)</text>
        <dbReference type="Rhea" id="RHEA:78479"/>
        <dbReference type="Rhea" id="RHEA-COMP:19087"/>
        <dbReference type="Rhea" id="RHEA-COMP:19089"/>
        <dbReference type="ChEBI" id="CHEBI:15378"/>
        <dbReference type="ChEBI" id="CHEBI:57856"/>
        <dbReference type="ChEBI" id="CHEBI:59789"/>
        <dbReference type="ChEBI" id="CHEBI:167623"/>
        <dbReference type="ChEBI" id="CHEBI:172880"/>
    </reaction>
    <physiologicalReaction direction="left-to-right" evidence="5">
        <dbReference type="Rhea" id="RHEA:78480"/>
    </physiologicalReaction>
</comment>
<evidence type="ECO:0000256" key="7">
    <source>
        <dbReference type="ARBA" id="ARBA00049790"/>
    </source>
</evidence>
<evidence type="ECO:0000256" key="6">
    <source>
        <dbReference type="ARBA" id="ARBA00049075"/>
    </source>
</evidence>
<evidence type="ECO:0000256" key="2">
    <source>
        <dbReference type="ARBA" id="ARBA00025783"/>
    </source>
</evidence>
<proteinExistence type="inferred from homology"/>
<dbReference type="Proteomes" id="UP000837801">
    <property type="component" value="Unassembled WGS sequence"/>
</dbReference>
<keyword evidence="9" id="KW-1185">Reference proteome</keyword>
<dbReference type="PANTHER" id="PTHR14741:SF32">
    <property type="entry name" value="TRIMETHYLGUANOSINE SYNTHASE"/>
    <property type="match status" value="1"/>
</dbReference>
<gene>
    <name evidence="8" type="ORF">CLIB1423_07S04962</name>
</gene>
<dbReference type="CDD" id="cd02440">
    <property type="entry name" value="AdoMet_MTases"/>
    <property type="match status" value="1"/>
</dbReference>
<dbReference type="SUPFAM" id="SSF53335">
    <property type="entry name" value="S-adenosyl-L-methionine-dependent methyltransferases"/>
    <property type="match status" value="1"/>
</dbReference>